<dbReference type="Proteomes" id="UP000001568">
    <property type="component" value="Chromosome 13"/>
</dbReference>
<accession>A4S6F5</accession>
<dbReference type="HOGENOM" id="CLU_435056_0_0_1"/>
<dbReference type="RefSeq" id="XP_001421084.1">
    <property type="nucleotide sequence ID" value="XM_001421047.1"/>
</dbReference>
<sequence length="629" mass="67553">MERANRERGVWVDVIWFAPNAAAVGDFKRGAAWTTGMVAAYGVFRRAKACFGTFARCRVVLCGEGGGSEMARAVADAAGASISNVGDDETVDLGERWRGTLAFASSSGKDRVEIHGLRATRLQPRASADDGEEETMDATATTSSAPRPPAPAPPRASALRVVEIVRARDIPSVYLSSTLSLCVRMDDVPESRDVREALFSSWSAAFADAPTPGDVPAMVVKTQWMSGTAARRQYRDVSSDGQLDATPMLLYPVRRGADGLEFHLRAFATVPELLRRLSASAGASGLNKVNVAMDNMSTLARQNALDEADHALGLLSARQSVKLKDIVEDADVVEDVNEDVYKDAEPNLVPLDEAISPEIGAVKSSQIFSAVAAASRGTRSSEGDAYAAYARRWDRGGEATRVGIRVDPGATKATNTAASHAYALRFDDIADRLMDVNESSVSNPTSRRVGEQDALVEGFLIETFSKSIDVAMSQFDQNAAAATILPRIGRSNVVEDAEAREKSFRQLISETDEDARAQRRAERKRQIEERREKTFLALGIRKPSTATTTSSSIIERDAIARPRAAAAAQQSQRHQALAFDAVAADARDPLKENHVAKSSSISCPACACALNHPVGAVALKFCYECGAKL</sequence>
<dbReference type="GeneID" id="5005042"/>
<dbReference type="OrthoDB" id="10579527at2759"/>
<organism evidence="2 3">
    <name type="scientific">Ostreococcus lucimarinus (strain CCE9901)</name>
    <dbReference type="NCBI Taxonomy" id="436017"/>
    <lineage>
        <taxon>Eukaryota</taxon>
        <taxon>Viridiplantae</taxon>
        <taxon>Chlorophyta</taxon>
        <taxon>Mamiellophyceae</taxon>
        <taxon>Mamiellales</taxon>
        <taxon>Bathycoccaceae</taxon>
        <taxon>Ostreococcus</taxon>
    </lineage>
</organism>
<dbReference type="KEGG" id="olu:OSTLU_27098"/>
<evidence type="ECO:0000313" key="2">
    <source>
        <dbReference type="EMBL" id="ABO99377.1"/>
    </source>
</evidence>
<protein>
    <submittedName>
        <fullName evidence="2">Uncharacterized protein</fullName>
    </submittedName>
</protein>
<reference evidence="2 3" key="1">
    <citation type="journal article" date="2007" name="Proc. Natl. Acad. Sci. U.S.A.">
        <title>The tiny eukaryote Ostreococcus provides genomic insights into the paradox of plankton speciation.</title>
        <authorList>
            <person name="Palenik B."/>
            <person name="Grimwood J."/>
            <person name="Aerts A."/>
            <person name="Rouze P."/>
            <person name="Salamov A."/>
            <person name="Putnam N."/>
            <person name="Dupont C."/>
            <person name="Jorgensen R."/>
            <person name="Derelle E."/>
            <person name="Rombauts S."/>
            <person name="Zhou K."/>
            <person name="Otillar R."/>
            <person name="Merchant S.S."/>
            <person name="Podell S."/>
            <person name="Gaasterland T."/>
            <person name="Napoli C."/>
            <person name="Gendler K."/>
            <person name="Manuell A."/>
            <person name="Tai V."/>
            <person name="Vallon O."/>
            <person name="Piganeau G."/>
            <person name="Jancek S."/>
            <person name="Heijde M."/>
            <person name="Jabbari K."/>
            <person name="Bowler C."/>
            <person name="Lohr M."/>
            <person name="Robbens S."/>
            <person name="Werner G."/>
            <person name="Dubchak I."/>
            <person name="Pazour G.J."/>
            <person name="Ren Q."/>
            <person name="Paulsen I."/>
            <person name="Delwiche C."/>
            <person name="Schmutz J."/>
            <person name="Rokhsar D."/>
            <person name="Van de Peer Y."/>
            <person name="Moreau H."/>
            <person name="Grigoriev I.V."/>
        </authorList>
    </citation>
    <scope>NUCLEOTIDE SEQUENCE [LARGE SCALE GENOMIC DNA]</scope>
    <source>
        <strain evidence="2 3">CCE9901</strain>
    </source>
</reference>
<name>A4S6F5_OSTLU</name>
<dbReference type="EMBL" id="CP000593">
    <property type="protein sequence ID" value="ABO99377.1"/>
    <property type="molecule type" value="Genomic_DNA"/>
</dbReference>
<evidence type="ECO:0000313" key="3">
    <source>
        <dbReference type="Proteomes" id="UP000001568"/>
    </source>
</evidence>
<dbReference type="Gramene" id="ABO99377">
    <property type="protein sequence ID" value="ABO99377"/>
    <property type="gene ID" value="OSTLU_27098"/>
</dbReference>
<dbReference type="AlphaFoldDB" id="A4S6F5"/>
<proteinExistence type="predicted"/>
<gene>
    <name evidence="2" type="ORF">OSTLU_27098</name>
</gene>
<feature type="region of interest" description="Disordered" evidence="1">
    <location>
        <begin position="121"/>
        <end position="155"/>
    </location>
</feature>
<keyword evidence="3" id="KW-1185">Reference proteome</keyword>
<dbReference type="OMA" id="DARGMEN"/>
<evidence type="ECO:0000256" key="1">
    <source>
        <dbReference type="SAM" id="MobiDB-lite"/>
    </source>
</evidence>